<protein>
    <submittedName>
        <fullName evidence="1">Uncharacterized protein</fullName>
    </submittedName>
</protein>
<reference evidence="4" key="2">
    <citation type="journal article" date="2019" name="Int. J. Syst. Evol. Microbiol.">
        <title>The Global Catalogue of Microorganisms (GCM) 10K type strain sequencing project: providing services to taxonomists for standard genome sequencing and annotation.</title>
        <authorList>
            <consortium name="The Broad Institute Genomics Platform"/>
            <consortium name="The Broad Institute Genome Sequencing Center for Infectious Disease"/>
            <person name="Wu L."/>
            <person name="Ma J."/>
        </authorList>
    </citation>
    <scope>NUCLEOTIDE SEQUENCE [LARGE SCALE GENOMIC DNA]</scope>
    <source>
        <strain evidence="4">NBRC 107715</strain>
    </source>
</reference>
<dbReference type="AlphaFoldDB" id="A0A512J6P3"/>
<proteinExistence type="predicted"/>
<dbReference type="OrthoDB" id="8266310at2"/>
<reference evidence="2" key="1">
    <citation type="journal article" date="2014" name="Int. J. Syst. Evol. Microbiol.">
        <title>Complete genome of a new Firmicutes species belonging to the dominant human colonic microbiota ('Ruminococcus bicirculans') reveals two chromosomes and a selective capacity to utilize plant glucans.</title>
        <authorList>
            <consortium name="NISC Comparative Sequencing Program"/>
            <person name="Wegmann U."/>
            <person name="Louis P."/>
            <person name="Goesmann A."/>
            <person name="Henrissat B."/>
            <person name="Duncan S.H."/>
            <person name="Flint H.J."/>
        </authorList>
    </citation>
    <scope>NUCLEOTIDE SEQUENCE</scope>
    <source>
        <strain evidence="2">NBRC 107715</strain>
    </source>
</reference>
<keyword evidence="4" id="KW-1185">Reference proteome</keyword>
<evidence type="ECO:0000313" key="1">
    <source>
        <dbReference type="EMBL" id="GEP05562.1"/>
    </source>
</evidence>
<comment type="caution">
    <text evidence="1">The sequence shown here is derived from an EMBL/GenBank/DDBJ whole genome shotgun (WGS) entry which is preliminary data.</text>
</comment>
<reference evidence="2" key="4">
    <citation type="submission" date="2023-01" db="EMBL/GenBank/DDBJ databases">
        <title>Draft genome sequence of Methylobacterium oxalidis strain NBRC 107715.</title>
        <authorList>
            <person name="Sun Q."/>
            <person name="Mori K."/>
        </authorList>
    </citation>
    <scope>NUCLEOTIDE SEQUENCE</scope>
    <source>
        <strain evidence="2">NBRC 107715</strain>
    </source>
</reference>
<gene>
    <name evidence="2" type="ORF">GCM10007888_38390</name>
    <name evidence="1" type="ORF">MOX02_36000</name>
</gene>
<dbReference type="Proteomes" id="UP001156856">
    <property type="component" value="Unassembled WGS sequence"/>
</dbReference>
<dbReference type="EMBL" id="BJZU01000073">
    <property type="protein sequence ID" value="GEP05562.1"/>
    <property type="molecule type" value="Genomic_DNA"/>
</dbReference>
<evidence type="ECO:0000313" key="2">
    <source>
        <dbReference type="EMBL" id="GLS65457.1"/>
    </source>
</evidence>
<sequence length="137" mass="15316">MKLSAIKVDSARLGQGRWIGEIPEMGDLRLRVRGIGNTEYRRLQSKLFDAVPRSKRVHGRIDPDEVDRITAQCLLDTVLLDWEGLTADDGATIPYSRDLAEQYLTDPDFARFRQAVSWAATVAADEVAGNDEVDRGN</sequence>
<organism evidence="1 3">
    <name type="scientific">Methylobacterium oxalidis</name>
    <dbReference type="NCBI Taxonomy" id="944322"/>
    <lineage>
        <taxon>Bacteria</taxon>
        <taxon>Pseudomonadati</taxon>
        <taxon>Pseudomonadota</taxon>
        <taxon>Alphaproteobacteria</taxon>
        <taxon>Hyphomicrobiales</taxon>
        <taxon>Methylobacteriaceae</taxon>
        <taxon>Methylobacterium</taxon>
    </lineage>
</organism>
<dbReference type="RefSeq" id="WP_147027119.1">
    <property type="nucleotide sequence ID" value="NZ_BJZU01000073.1"/>
</dbReference>
<dbReference type="Proteomes" id="UP000321960">
    <property type="component" value="Unassembled WGS sequence"/>
</dbReference>
<evidence type="ECO:0000313" key="3">
    <source>
        <dbReference type="Proteomes" id="UP000321960"/>
    </source>
</evidence>
<reference evidence="1 3" key="3">
    <citation type="submission" date="2019-07" db="EMBL/GenBank/DDBJ databases">
        <title>Whole genome shotgun sequence of Methylobacterium oxalidis NBRC 107715.</title>
        <authorList>
            <person name="Hosoyama A."/>
            <person name="Uohara A."/>
            <person name="Ohji S."/>
            <person name="Ichikawa N."/>
        </authorList>
    </citation>
    <scope>NUCLEOTIDE SEQUENCE [LARGE SCALE GENOMIC DNA]</scope>
    <source>
        <strain evidence="1 3">NBRC 107715</strain>
    </source>
</reference>
<accession>A0A512J6P3</accession>
<evidence type="ECO:0000313" key="4">
    <source>
        <dbReference type="Proteomes" id="UP001156856"/>
    </source>
</evidence>
<dbReference type="EMBL" id="BSPK01000072">
    <property type="protein sequence ID" value="GLS65457.1"/>
    <property type="molecule type" value="Genomic_DNA"/>
</dbReference>
<name>A0A512J6P3_9HYPH</name>